<dbReference type="AlphaFoldDB" id="A0A126V509"/>
<accession>A0A126V509</accession>
<protein>
    <recommendedName>
        <fullName evidence="4">Egg lysin</fullName>
    </recommendedName>
</protein>
<keyword evidence="3" id="KW-1185">Reference proteome</keyword>
<dbReference type="EMBL" id="CP014327">
    <property type="protein sequence ID" value="AML53237.1"/>
    <property type="molecule type" value="Genomic_DNA"/>
</dbReference>
<feature type="transmembrane region" description="Helical" evidence="1">
    <location>
        <begin position="397"/>
        <end position="415"/>
    </location>
</feature>
<organism evidence="2 3">
    <name type="scientific">Falsihalocynthiibacter arcticus</name>
    <dbReference type="NCBI Taxonomy" id="1579316"/>
    <lineage>
        <taxon>Bacteria</taxon>
        <taxon>Pseudomonadati</taxon>
        <taxon>Pseudomonadota</taxon>
        <taxon>Alphaproteobacteria</taxon>
        <taxon>Rhodobacterales</taxon>
        <taxon>Roseobacteraceae</taxon>
        <taxon>Falsihalocynthiibacter</taxon>
    </lineage>
</organism>
<dbReference type="STRING" id="1579316.RC74_20025"/>
<evidence type="ECO:0000256" key="1">
    <source>
        <dbReference type="SAM" id="Phobius"/>
    </source>
</evidence>
<keyword evidence="1" id="KW-1133">Transmembrane helix</keyword>
<evidence type="ECO:0000313" key="2">
    <source>
        <dbReference type="EMBL" id="AML53237.1"/>
    </source>
</evidence>
<dbReference type="OrthoDB" id="9767470at2"/>
<evidence type="ECO:0000313" key="3">
    <source>
        <dbReference type="Proteomes" id="UP000070371"/>
    </source>
</evidence>
<feature type="transmembrane region" description="Helical" evidence="1">
    <location>
        <begin position="368"/>
        <end position="391"/>
    </location>
</feature>
<dbReference type="KEGG" id="hat:RC74_20025"/>
<evidence type="ECO:0008006" key="4">
    <source>
        <dbReference type="Google" id="ProtNLM"/>
    </source>
</evidence>
<dbReference type="InterPro" id="IPR021830">
    <property type="entry name" value="DUF3422"/>
</dbReference>
<name>A0A126V509_9RHOB</name>
<keyword evidence="1" id="KW-0812">Transmembrane</keyword>
<dbReference type="Pfam" id="PF11902">
    <property type="entry name" value="DUF3422"/>
    <property type="match status" value="1"/>
</dbReference>
<reference evidence="2 3" key="1">
    <citation type="submission" date="2016-02" db="EMBL/GenBank/DDBJ databases">
        <title>Complete genome sequence of Halocynthiibacter arcticus PAMC 20958t from arctic marine sediment.</title>
        <authorList>
            <person name="Lee Y.M."/>
            <person name="Baek K."/>
            <person name="Lee H.K."/>
            <person name="Shin S.C."/>
        </authorList>
    </citation>
    <scope>NUCLEOTIDE SEQUENCE [LARGE SCALE GENOMIC DNA]</scope>
    <source>
        <strain evidence="2">PAMC 20958</strain>
    </source>
</reference>
<dbReference type="RefSeq" id="WP_038999822.1">
    <property type="nucleotide sequence ID" value="NZ_CP014327.1"/>
</dbReference>
<gene>
    <name evidence="2" type="ORF">RC74_20025</name>
</gene>
<proteinExistence type="predicted"/>
<sequence>MVKDHSQRYQLANALHDRPFPAIQAPSQVAFLALLTGPAPHRDLSAERAHLLMLLDRHGAAHPAPDATHYFGAIGRHFLKWESHSEFVTYTIITEGEALRPFDPVEFDVFPPDWLDVAPGERITSMLIHVAKTPEIESLTRDLKDWFVPESLAVSYVVDQSAVIASDFRIDSAGHVRFALFVAPNVGVQRVGRIMQRICEVETYKTAALLGYLRAQRLMRDLGGMDAQLTQLVLEMSDLEVAPEATLAALLPLAARLEQETADVSYRFGATRAYEAIVTQRISVLREERLKGHQTLAEFMMRRFDPAMRTTQAASRLLQSMSDRALRAGDLLRTRVDVERSAQNQAILQSMDKRADLQLRLQETVEGLSVVAVSYYTVNLLMYVLAPFAAAYGVNKAWLVTGLVPIVMLCVWAGVRRVKGRISKRHTSDF</sequence>
<keyword evidence="1" id="KW-0472">Membrane</keyword>
<dbReference type="Proteomes" id="UP000070371">
    <property type="component" value="Chromosome"/>
</dbReference>